<dbReference type="Proteomes" id="UP000245119">
    <property type="component" value="Linkage Group LG2"/>
</dbReference>
<gene>
    <name evidence="1" type="ORF">C0Q70_03263</name>
</gene>
<evidence type="ECO:0000313" key="1">
    <source>
        <dbReference type="EMBL" id="PVD36285.1"/>
    </source>
</evidence>
<dbReference type="EMBL" id="PZQS01000002">
    <property type="protein sequence ID" value="PVD36285.1"/>
    <property type="molecule type" value="Genomic_DNA"/>
</dbReference>
<name>A0A2T7PS88_POMCA</name>
<dbReference type="AlphaFoldDB" id="A0A2T7PS88"/>
<dbReference type="OrthoDB" id="427030at2759"/>
<accession>A0A2T7PS88</accession>
<sequence length="248" mass="27990">MDVENTVANKLHLNSLLTELADTQQPVLRNDMLKNNMERHSEYRKSHKCQKEEDFDDDLEVQFGQPQTSAALSHALSEENDDAKSTEQRVARLQRYRQGVWELNFDLKAFERWRKVGLSLGLNSDTEIASFLLQHYENTKEESLPSQPFSSFCTNCNAPLTMCCTTCQLTSSTTDLTISQNEIESEKDSIIARAPSMLTSSEDMLANLQAYLGQSTVSRVRSAKQSCLPKASQYPALCATWHSQEPAV</sequence>
<evidence type="ECO:0000313" key="2">
    <source>
        <dbReference type="Proteomes" id="UP000245119"/>
    </source>
</evidence>
<proteinExistence type="predicted"/>
<protein>
    <submittedName>
        <fullName evidence="1">Uncharacterized protein</fullName>
    </submittedName>
</protein>
<organism evidence="1 2">
    <name type="scientific">Pomacea canaliculata</name>
    <name type="common">Golden apple snail</name>
    <dbReference type="NCBI Taxonomy" id="400727"/>
    <lineage>
        <taxon>Eukaryota</taxon>
        <taxon>Metazoa</taxon>
        <taxon>Spiralia</taxon>
        <taxon>Lophotrochozoa</taxon>
        <taxon>Mollusca</taxon>
        <taxon>Gastropoda</taxon>
        <taxon>Caenogastropoda</taxon>
        <taxon>Architaenioglossa</taxon>
        <taxon>Ampullarioidea</taxon>
        <taxon>Ampullariidae</taxon>
        <taxon>Pomacea</taxon>
    </lineage>
</organism>
<comment type="caution">
    <text evidence="1">The sequence shown here is derived from an EMBL/GenBank/DDBJ whole genome shotgun (WGS) entry which is preliminary data.</text>
</comment>
<reference evidence="1 2" key="1">
    <citation type="submission" date="2018-04" db="EMBL/GenBank/DDBJ databases">
        <title>The genome of golden apple snail Pomacea canaliculata provides insight into stress tolerance and invasive adaptation.</title>
        <authorList>
            <person name="Liu C."/>
            <person name="Liu B."/>
            <person name="Ren Y."/>
            <person name="Zhang Y."/>
            <person name="Wang H."/>
            <person name="Li S."/>
            <person name="Jiang F."/>
            <person name="Yin L."/>
            <person name="Zhang G."/>
            <person name="Qian W."/>
            <person name="Fan W."/>
        </authorList>
    </citation>
    <scope>NUCLEOTIDE SEQUENCE [LARGE SCALE GENOMIC DNA]</scope>
    <source>
        <strain evidence="1">SZHN2017</strain>
        <tissue evidence="1">Muscle</tissue>
    </source>
</reference>
<keyword evidence="2" id="KW-1185">Reference proteome</keyword>